<comment type="caution">
    <text evidence="9">The sequence shown here is derived from an EMBL/GenBank/DDBJ whole genome shotgun (WGS) entry which is preliminary data.</text>
</comment>
<dbReference type="Pfam" id="PF00528">
    <property type="entry name" value="BPD_transp_1"/>
    <property type="match status" value="1"/>
</dbReference>
<evidence type="ECO:0000256" key="1">
    <source>
        <dbReference type="ARBA" id="ARBA00004651"/>
    </source>
</evidence>
<evidence type="ECO:0000313" key="10">
    <source>
        <dbReference type="Proteomes" id="UP000093954"/>
    </source>
</evidence>
<feature type="transmembrane region" description="Helical" evidence="7">
    <location>
        <begin position="69"/>
        <end position="90"/>
    </location>
</feature>
<dbReference type="GO" id="GO:0005886">
    <property type="term" value="C:plasma membrane"/>
    <property type="evidence" value="ECO:0007669"/>
    <property type="project" value="UniProtKB-SubCell"/>
</dbReference>
<protein>
    <submittedName>
        <fullName evidence="9">Dipeptide transport system permease protein DppC</fullName>
    </submittedName>
</protein>
<dbReference type="PATRIC" id="fig|1353534.3.peg.227"/>
<evidence type="ECO:0000256" key="3">
    <source>
        <dbReference type="ARBA" id="ARBA00022475"/>
    </source>
</evidence>
<dbReference type="InterPro" id="IPR025966">
    <property type="entry name" value="OppC_N"/>
</dbReference>
<dbReference type="InterPro" id="IPR035906">
    <property type="entry name" value="MetI-like_sf"/>
</dbReference>
<sequence length="267" mass="29271">MKKNKRYLIWVILLCIIVLASIFAPLISKYNPVEVKLGNVLQRPGAGHIMGTDAMGRDVFSRILYGGRVSLSVGFISVIISTIIGIIYGGISGYSGGKIDNFMMRILDIFLAVPTLIIMLALQTIIRGGIVSIILVIGCTAWIPTARIVRSQFIELRDKNFVKSAVVMSTPLWKIIIKHMLLNSMPAIIVIATLTCAQSIFMEVSMSFLGIGVPPGTPSWGNMLNNAQNDIMTGAWWVAVFPGITIVISMLCINFIGEHLKKKVTYV</sequence>
<proteinExistence type="inferred from homology"/>
<dbReference type="Gene3D" id="1.10.3720.10">
    <property type="entry name" value="MetI-like"/>
    <property type="match status" value="1"/>
</dbReference>
<keyword evidence="3" id="KW-1003">Cell membrane</keyword>
<dbReference type="AlphaFoldDB" id="A0A1A6B3Y1"/>
<reference evidence="9 10" key="1">
    <citation type="journal article" date="2012" name="Front. Microbiol.">
        <title>Draft Genome Sequence of the Virulent Strain 01-B526 of the Fish Pathogen Aeromonas salmonicida.</title>
        <authorList>
            <person name="Charette S.J."/>
            <person name="Brochu F."/>
            <person name="Boyle B."/>
            <person name="Filion G."/>
            <person name="Tanaka K.H."/>
            <person name="Derome N."/>
        </authorList>
    </citation>
    <scope>NUCLEOTIDE SEQUENCE [LARGE SCALE GENOMIC DNA]</scope>
    <source>
        <strain evidence="9 10">P11</strain>
    </source>
</reference>
<keyword evidence="10" id="KW-1185">Reference proteome</keyword>
<dbReference type="InterPro" id="IPR050366">
    <property type="entry name" value="BP-dependent_transpt_permease"/>
</dbReference>
<dbReference type="PROSITE" id="PS50928">
    <property type="entry name" value="ABC_TM1"/>
    <property type="match status" value="1"/>
</dbReference>
<feature type="transmembrane region" description="Helical" evidence="7">
    <location>
        <begin position="7"/>
        <end position="27"/>
    </location>
</feature>
<feature type="transmembrane region" description="Helical" evidence="7">
    <location>
        <begin position="187"/>
        <end position="214"/>
    </location>
</feature>
<dbReference type="Pfam" id="PF12911">
    <property type="entry name" value="OppC_N"/>
    <property type="match status" value="1"/>
</dbReference>
<keyword evidence="4 7" id="KW-0812">Transmembrane</keyword>
<keyword evidence="5 7" id="KW-1133">Transmembrane helix</keyword>
<evidence type="ECO:0000256" key="2">
    <source>
        <dbReference type="ARBA" id="ARBA00022448"/>
    </source>
</evidence>
<evidence type="ECO:0000256" key="7">
    <source>
        <dbReference type="RuleBase" id="RU363032"/>
    </source>
</evidence>
<gene>
    <name evidence="9" type="primary">dppC</name>
    <name evidence="9" type="ORF">CLRAG_02200</name>
</gene>
<dbReference type="GO" id="GO:0055085">
    <property type="term" value="P:transmembrane transport"/>
    <property type="evidence" value="ECO:0007669"/>
    <property type="project" value="InterPro"/>
</dbReference>
<evidence type="ECO:0000256" key="6">
    <source>
        <dbReference type="ARBA" id="ARBA00023136"/>
    </source>
</evidence>
<dbReference type="PANTHER" id="PTHR43386:SF1">
    <property type="entry name" value="D,D-DIPEPTIDE TRANSPORT SYSTEM PERMEASE PROTEIN DDPC-RELATED"/>
    <property type="match status" value="1"/>
</dbReference>
<evidence type="ECO:0000256" key="4">
    <source>
        <dbReference type="ARBA" id="ARBA00022692"/>
    </source>
</evidence>
<keyword evidence="6 7" id="KW-0472">Membrane</keyword>
<keyword evidence="2 7" id="KW-0813">Transport</keyword>
<dbReference type="CDD" id="cd06261">
    <property type="entry name" value="TM_PBP2"/>
    <property type="match status" value="1"/>
</dbReference>
<organism evidence="9 10">
    <name type="scientific">Clostridium ragsdalei P11</name>
    <dbReference type="NCBI Taxonomy" id="1353534"/>
    <lineage>
        <taxon>Bacteria</taxon>
        <taxon>Bacillati</taxon>
        <taxon>Bacillota</taxon>
        <taxon>Clostridia</taxon>
        <taxon>Eubacteriales</taxon>
        <taxon>Clostridiaceae</taxon>
        <taxon>Clostridium</taxon>
    </lineage>
</organism>
<dbReference type="Proteomes" id="UP000093954">
    <property type="component" value="Unassembled WGS sequence"/>
</dbReference>
<evidence type="ECO:0000259" key="8">
    <source>
        <dbReference type="PROSITE" id="PS50928"/>
    </source>
</evidence>
<evidence type="ECO:0000313" key="9">
    <source>
        <dbReference type="EMBL" id="OBR96995.1"/>
    </source>
</evidence>
<dbReference type="RefSeq" id="WP_065076668.1">
    <property type="nucleotide sequence ID" value="NZ_LROS01000002.1"/>
</dbReference>
<name>A0A1A6B3Y1_9CLOT</name>
<feature type="transmembrane region" description="Helical" evidence="7">
    <location>
        <begin position="102"/>
        <end position="122"/>
    </location>
</feature>
<dbReference type="EMBL" id="LROS01000002">
    <property type="protein sequence ID" value="OBR96995.1"/>
    <property type="molecule type" value="Genomic_DNA"/>
</dbReference>
<accession>A0A1A6B3Y1</accession>
<feature type="transmembrane region" description="Helical" evidence="7">
    <location>
        <begin position="234"/>
        <end position="256"/>
    </location>
</feature>
<dbReference type="SUPFAM" id="SSF161098">
    <property type="entry name" value="MetI-like"/>
    <property type="match status" value="1"/>
</dbReference>
<feature type="transmembrane region" description="Helical" evidence="7">
    <location>
        <begin position="128"/>
        <end position="149"/>
    </location>
</feature>
<dbReference type="InterPro" id="IPR000515">
    <property type="entry name" value="MetI-like"/>
</dbReference>
<dbReference type="PANTHER" id="PTHR43386">
    <property type="entry name" value="OLIGOPEPTIDE TRANSPORT SYSTEM PERMEASE PROTEIN APPC"/>
    <property type="match status" value="1"/>
</dbReference>
<feature type="domain" description="ABC transmembrane type-1" evidence="8">
    <location>
        <begin position="67"/>
        <end position="257"/>
    </location>
</feature>
<comment type="similarity">
    <text evidence="7">Belongs to the binding-protein-dependent transport system permease family.</text>
</comment>
<comment type="subcellular location">
    <subcellularLocation>
        <location evidence="1 7">Cell membrane</location>
        <topology evidence="1 7">Multi-pass membrane protein</topology>
    </subcellularLocation>
</comment>
<evidence type="ECO:0000256" key="5">
    <source>
        <dbReference type="ARBA" id="ARBA00022989"/>
    </source>
</evidence>